<keyword evidence="2" id="KW-1133">Transmembrane helix</keyword>
<feature type="transmembrane region" description="Helical" evidence="2">
    <location>
        <begin position="55"/>
        <end position="76"/>
    </location>
</feature>
<dbReference type="AlphaFoldDB" id="A0A2T0K4A1"/>
<accession>A0A2T0K4A1</accession>
<dbReference type="Proteomes" id="UP000239415">
    <property type="component" value="Unassembled WGS sequence"/>
</dbReference>
<keyword evidence="4" id="KW-1185">Reference proteome</keyword>
<evidence type="ECO:0000313" key="4">
    <source>
        <dbReference type="Proteomes" id="UP000239415"/>
    </source>
</evidence>
<feature type="transmembrane region" description="Helical" evidence="2">
    <location>
        <begin position="259"/>
        <end position="279"/>
    </location>
</feature>
<feature type="transmembrane region" description="Helical" evidence="2">
    <location>
        <begin position="437"/>
        <end position="457"/>
    </location>
</feature>
<feature type="compositionally biased region" description="Polar residues" evidence="1">
    <location>
        <begin position="1"/>
        <end position="12"/>
    </location>
</feature>
<protein>
    <recommendedName>
        <fullName evidence="5">Secreted protein</fullName>
    </recommendedName>
</protein>
<gene>
    <name evidence="3" type="ORF">CLV67_115201</name>
</gene>
<comment type="caution">
    <text evidence="3">The sequence shown here is derived from an EMBL/GenBank/DDBJ whole genome shotgun (WGS) entry which is preliminary data.</text>
</comment>
<proteinExistence type="predicted"/>
<evidence type="ECO:0000256" key="1">
    <source>
        <dbReference type="SAM" id="MobiDB-lite"/>
    </source>
</evidence>
<keyword evidence="2" id="KW-0472">Membrane</keyword>
<feature type="region of interest" description="Disordered" evidence="1">
    <location>
        <begin position="1"/>
        <end position="37"/>
    </location>
</feature>
<feature type="transmembrane region" description="Helical" evidence="2">
    <location>
        <begin position="224"/>
        <end position="247"/>
    </location>
</feature>
<evidence type="ECO:0008006" key="5">
    <source>
        <dbReference type="Google" id="ProtNLM"/>
    </source>
</evidence>
<evidence type="ECO:0000256" key="2">
    <source>
        <dbReference type="SAM" id="Phobius"/>
    </source>
</evidence>
<organism evidence="3 4">
    <name type="scientific">Actinoplanes italicus</name>
    <dbReference type="NCBI Taxonomy" id="113567"/>
    <lineage>
        <taxon>Bacteria</taxon>
        <taxon>Bacillati</taxon>
        <taxon>Actinomycetota</taxon>
        <taxon>Actinomycetes</taxon>
        <taxon>Micromonosporales</taxon>
        <taxon>Micromonosporaceae</taxon>
        <taxon>Actinoplanes</taxon>
    </lineage>
</organism>
<sequence>MVTVPSGSQGVSVPTRLAPVATKPAQTRPAEVVPAPTEPGRLTARLRSRLNTPRIYWLAAAGLVVLALATGAAAVADVRQREALITDVAEVSGPISVDAQTLYRNLADADATAATAFLATDGESPELRTRYLDDLARATAALTIALRDADDEEAAWLRIVADQLPAYTGLVETARSNQRLGVPLGGAYLREASGLMQQTILPAAAEVFNSTHRRLIAEQEEAAGFPWLVTLLVLATGGALIAAQVLVARRSRRTFNLGLVTASAVTVLALLWSVVALGASAGRLETGRRDGSVLVSLLANSGRAALQARANESLTLVARGGGATFEKTFTSRLDELIGADGQGGLFAQALAQAPSSDRRLIADARDEAIRWRTLHEQVRAADNGGDWDKAVALATQSGDEALPAVFARLDGGLTEALTVGNGRVDEQAEQAANALRGLLPGLVLLTGGLVAAVVMGFRPRIGEYR</sequence>
<evidence type="ECO:0000313" key="3">
    <source>
        <dbReference type="EMBL" id="PRX17698.1"/>
    </source>
</evidence>
<dbReference type="EMBL" id="PVMZ01000015">
    <property type="protein sequence ID" value="PRX17698.1"/>
    <property type="molecule type" value="Genomic_DNA"/>
</dbReference>
<name>A0A2T0K4A1_9ACTN</name>
<reference evidence="3 4" key="1">
    <citation type="submission" date="2018-03" db="EMBL/GenBank/DDBJ databases">
        <title>Genomic Encyclopedia of Archaeal and Bacterial Type Strains, Phase II (KMG-II): from individual species to whole genera.</title>
        <authorList>
            <person name="Goeker M."/>
        </authorList>
    </citation>
    <scope>NUCLEOTIDE SEQUENCE [LARGE SCALE GENOMIC DNA]</scope>
    <source>
        <strain evidence="3 4">DSM 43146</strain>
    </source>
</reference>
<keyword evidence="2" id="KW-0812">Transmembrane</keyword>